<proteinExistence type="predicted"/>
<dbReference type="AlphaFoldDB" id="A0A1G2N1T5"/>
<comment type="caution">
    <text evidence="1">The sequence shown here is derived from an EMBL/GenBank/DDBJ whole genome shotgun (WGS) entry which is preliminary data.</text>
</comment>
<gene>
    <name evidence="1" type="ORF">A3F51_01695</name>
</gene>
<protein>
    <submittedName>
        <fullName evidence="1">Uncharacterized protein</fullName>
    </submittedName>
</protein>
<organism evidence="1 2">
    <name type="scientific">Candidatus Taylorbacteria bacterium RIFCSPHIGHO2_12_FULL_45_16</name>
    <dbReference type="NCBI Taxonomy" id="1802315"/>
    <lineage>
        <taxon>Bacteria</taxon>
        <taxon>Candidatus Tayloriibacteriota</taxon>
    </lineage>
</organism>
<sequence length="194" mass="21751">MECYNTIVPAKFENVTSIKKQITKKGLMPKHIIIDGSKFPIQPKDIHIGKGFEHFSDAFDNMETEASAYYVVRLCQKLGGWIPFTLEQIEEVYREAGHKGFTFNRLVESEAVLAHPAEVFGQIAEHASLCRNMNPVMASLSYAMSHGKAETVDKGGGWIVMGTDNKYHVTDDFVTRCFKSSPARRNMQAVEVSS</sequence>
<evidence type="ECO:0000313" key="2">
    <source>
        <dbReference type="Proteomes" id="UP000178089"/>
    </source>
</evidence>
<dbReference type="Proteomes" id="UP000178089">
    <property type="component" value="Unassembled WGS sequence"/>
</dbReference>
<reference evidence="1 2" key="1">
    <citation type="journal article" date="2016" name="Nat. Commun.">
        <title>Thousands of microbial genomes shed light on interconnected biogeochemical processes in an aquifer system.</title>
        <authorList>
            <person name="Anantharaman K."/>
            <person name="Brown C.T."/>
            <person name="Hug L.A."/>
            <person name="Sharon I."/>
            <person name="Castelle C.J."/>
            <person name="Probst A.J."/>
            <person name="Thomas B.C."/>
            <person name="Singh A."/>
            <person name="Wilkins M.J."/>
            <person name="Karaoz U."/>
            <person name="Brodie E.L."/>
            <person name="Williams K.H."/>
            <person name="Hubbard S.S."/>
            <person name="Banfield J.F."/>
        </authorList>
    </citation>
    <scope>NUCLEOTIDE SEQUENCE [LARGE SCALE GENOMIC DNA]</scope>
</reference>
<accession>A0A1G2N1T5</accession>
<evidence type="ECO:0000313" key="1">
    <source>
        <dbReference type="EMBL" id="OHA29302.1"/>
    </source>
</evidence>
<name>A0A1G2N1T5_9BACT</name>
<dbReference type="EMBL" id="MHRT01000005">
    <property type="protein sequence ID" value="OHA29302.1"/>
    <property type="molecule type" value="Genomic_DNA"/>
</dbReference>